<keyword evidence="5" id="KW-1185">Reference proteome</keyword>
<feature type="chain" id="PRO_5004197718" description="NADH:ubiquinone oxidoreductase intermediate-associated protein 30 domain-containing protein" evidence="2">
    <location>
        <begin position="25"/>
        <end position="187"/>
    </location>
</feature>
<dbReference type="PANTHER" id="PTHR13194">
    <property type="entry name" value="COMPLEX I INTERMEDIATE-ASSOCIATED PROTEIN 30"/>
    <property type="match status" value="1"/>
</dbReference>
<feature type="signal peptide" evidence="2">
    <location>
        <begin position="1"/>
        <end position="24"/>
    </location>
</feature>
<evidence type="ECO:0000256" key="2">
    <source>
        <dbReference type="SAM" id="SignalP"/>
    </source>
</evidence>
<reference evidence="4 5" key="1">
    <citation type="submission" date="2006-03" db="EMBL/GenBank/DDBJ databases">
        <authorList>
            <person name="Giovannoni S.J."/>
            <person name="Cho J.-C."/>
            <person name="Ferriera S."/>
            <person name="Johnson J."/>
            <person name="Kravitz S."/>
            <person name="Halpern A."/>
            <person name="Remington K."/>
            <person name="Beeson K."/>
            <person name="Tran B."/>
            <person name="Rogers Y.-H."/>
            <person name="Friedman R."/>
            <person name="Venter J.C."/>
        </authorList>
    </citation>
    <scope>NUCLEOTIDE SEQUENCE [LARGE SCALE GENOMIC DNA]</scope>
    <source>
        <strain evidence="4 5">HTCC2207</strain>
    </source>
</reference>
<keyword evidence="2" id="KW-0732">Signal</keyword>
<gene>
    <name evidence="4" type="ORF">GB2207_05649</name>
</gene>
<dbReference type="InterPro" id="IPR039131">
    <property type="entry name" value="NDUFAF1"/>
</dbReference>
<evidence type="ECO:0000313" key="4">
    <source>
        <dbReference type="EMBL" id="EAS46220.1"/>
    </source>
</evidence>
<dbReference type="SUPFAM" id="SSF49785">
    <property type="entry name" value="Galactose-binding domain-like"/>
    <property type="match status" value="1"/>
</dbReference>
<evidence type="ECO:0000313" key="5">
    <source>
        <dbReference type="Proteomes" id="UP000005555"/>
    </source>
</evidence>
<dbReference type="EMBL" id="AAPI01000008">
    <property type="protein sequence ID" value="EAS46220.1"/>
    <property type="molecule type" value="Genomic_DNA"/>
</dbReference>
<accession>Q1YPY9</accession>
<name>Q1YPY9_9GAMM</name>
<dbReference type="Pfam" id="PF08547">
    <property type="entry name" value="CIA30"/>
    <property type="match status" value="1"/>
</dbReference>
<dbReference type="eggNOG" id="COG0702">
    <property type="taxonomic scope" value="Bacteria"/>
</dbReference>
<feature type="domain" description="NADH:ubiquinone oxidoreductase intermediate-associated protein 30" evidence="3">
    <location>
        <begin position="37"/>
        <end position="173"/>
    </location>
</feature>
<dbReference type="InterPro" id="IPR013857">
    <property type="entry name" value="NADH-UbQ_OxRdtase-assoc_prot30"/>
</dbReference>
<evidence type="ECO:0000259" key="3">
    <source>
        <dbReference type="Pfam" id="PF08547"/>
    </source>
</evidence>
<proteinExistence type="inferred from homology"/>
<comment type="similarity">
    <text evidence="1">Belongs to the CIA30 family.</text>
</comment>
<sequence>MKANLRQYIIASCLSLFLMPSTIALEPLMIDSFEADPQLRWSYVSDQVMGGLSEGRVAFREDKGEQYAHMTGQVSTENNGGFIQLRRTIAKKSVNKAIGAYLKVRGNGQQYYLHLRTSGTLLPWQYYQASFTTTDQWQIIKVPLTAFARSGNWLSSAVKPSSIRSIGIVAFGRDHSADIQIAEIGFY</sequence>
<protein>
    <recommendedName>
        <fullName evidence="3">NADH:ubiquinone oxidoreductase intermediate-associated protein 30 domain-containing protein</fullName>
    </recommendedName>
</protein>
<dbReference type="PANTHER" id="PTHR13194:SF19">
    <property type="entry name" value="NAD(P)-BINDING ROSSMANN-FOLD SUPERFAMILY PROTEIN"/>
    <property type="match status" value="1"/>
</dbReference>
<dbReference type="HOGENOM" id="CLU_059028_5_2_6"/>
<dbReference type="Proteomes" id="UP000005555">
    <property type="component" value="Unassembled WGS sequence"/>
</dbReference>
<dbReference type="InterPro" id="IPR008979">
    <property type="entry name" value="Galactose-bd-like_sf"/>
</dbReference>
<evidence type="ECO:0000256" key="1">
    <source>
        <dbReference type="ARBA" id="ARBA00007884"/>
    </source>
</evidence>
<comment type="caution">
    <text evidence="4">The sequence shown here is derived from an EMBL/GenBank/DDBJ whole genome shotgun (WGS) entry which is preliminary data.</text>
</comment>
<dbReference type="STRING" id="314287.GB2207_05649"/>
<dbReference type="OrthoDB" id="442188at2"/>
<dbReference type="AlphaFoldDB" id="Q1YPY9"/>
<organism evidence="4 5">
    <name type="scientific">gamma proteobacterium HTCC2207</name>
    <dbReference type="NCBI Taxonomy" id="314287"/>
    <lineage>
        <taxon>Bacteria</taxon>
        <taxon>Pseudomonadati</taxon>
        <taxon>Pseudomonadota</taxon>
        <taxon>Gammaproteobacteria</taxon>
        <taxon>Cellvibrionales</taxon>
        <taxon>Porticoccaceae</taxon>
        <taxon>SAR92 clade</taxon>
    </lineage>
</organism>